<keyword evidence="1" id="KW-0677">Repeat</keyword>
<dbReference type="SMART" id="SM01086">
    <property type="entry name" value="ClpB_D2-small"/>
    <property type="match status" value="1"/>
</dbReference>
<accession>B8BRH2</accession>
<dbReference type="Pfam" id="PF07724">
    <property type="entry name" value="AAA_2"/>
    <property type="match status" value="1"/>
</dbReference>
<keyword evidence="3" id="KW-0067">ATP-binding</keyword>
<evidence type="ECO:0000256" key="4">
    <source>
        <dbReference type="ARBA" id="ARBA00023186"/>
    </source>
</evidence>
<dbReference type="PROSITE" id="PS00871">
    <property type="entry name" value="CLPAB_2"/>
    <property type="match status" value="1"/>
</dbReference>
<evidence type="ECO:0000259" key="5">
    <source>
        <dbReference type="SMART" id="SM00382"/>
    </source>
</evidence>
<dbReference type="InterPro" id="IPR001270">
    <property type="entry name" value="ClpA/B"/>
</dbReference>
<dbReference type="InterPro" id="IPR004176">
    <property type="entry name" value="Clp_R_N"/>
</dbReference>
<dbReference type="AlphaFoldDB" id="B8BRH2"/>
<evidence type="ECO:0000313" key="7">
    <source>
        <dbReference type="EMBL" id="EED95955.1"/>
    </source>
</evidence>
<evidence type="ECO:0000313" key="8">
    <source>
        <dbReference type="Proteomes" id="UP000001449"/>
    </source>
</evidence>
<evidence type="ECO:0000256" key="1">
    <source>
        <dbReference type="ARBA" id="ARBA00022737"/>
    </source>
</evidence>
<dbReference type="InterPro" id="IPR036628">
    <property type="entry name" value="Clp_N_dom_sf"/>
</dbReference>
<dbReference type="InParanoid" id="B8BRH2"/>
<dbReference type="Gene3D" id="1.10.1780.10">
    <property type="entry name" value="Clp, N-terminal domain"/>
    <property type="match status" value="1"/>
</dbReference>
<evidence type="ECO:0000256" key="3">
    <source>
        <dbReference type="ARBA" id="ARBA00022840"/>
    </source>
</evidence>
<dbReference type="InterPro" id="IPR028299">
    <property type="entry name" value="ClpA/B_CS2"/>
</dbReference>
<evidence type="ECO:0000259" key="6">
    <source>
        <dbReference type="SMART" id="SM01086"/>
    </source>
</evidence>
<dbReference type="eggNOG" id="KOG1051">
    <property type="taxonomic scope" value="Eukaryota"/>
</dbReference>
<dbReference type="InterPro" id="IPR041546">
    <property type="entry name" value="ClpA/ClpB_AAA_lid"/>
</dbReference>
<dbReference type="GO" id="GO:0005524">
    <property type="term" value="F:ATP binding"/>
    <property type="evidence" value="ECO:0007669"/>
    <property type="project" value="UniProtKB-KW"/>
</dbReference>
<dbReference type="KEGG" id="tps:THAPSDRAFT_30851"/>
<feature type="non-terminal residue" evidence="7">
    <location>
        <position position="782"/>
    </location>
</feature>
<dbReference type="CDD" id="cd00009">
    <property type="entry name" value="AAA"/>
    <property type="match status" value="1"/>
</dbReference>
<feature type="domain" description="AAA+ ATPase" evidence="5">
    <location>
        <begin position="506"/>
        <end position="685"/>
    </location>
</feature>
<dbReference type="InterPro" id="IPR003593">
    <property type="entry name" value="AAA+_ATPase"/>
</dbReference>
<dbReference type="GO" id="GO:0034605">
    <property type="term" value="P:cellular response to heat"/>
    <property type="evidence" value="ECO:0000318"/>
    <property type="project" value="GO_Central"/>
</dbReference>
<dbReference type="Pfam" id="PF02861">
    <property type="entry name" value="Clp_N"/>
    <property type="match status" value="1"/>
</dbReference>
<dbReference type="PaxDb" id="35128-Thaps30851"/>
<dbReference type="SUPFAM" id="SSF81923">
    <property type="entry name" value="Double Clp-N motif"/>
    <property type="match status" value="1"/>
</dbReference>
<evidence type="ECO:0000256" key="2">
    <source>
        <dbReference type="ARBA" id="ARBA00022741"/>
    </source>
</evidence>
<dbReference type="Pfam" id="PF00004">
    <property type="entry name" value="AAA"/>
    <property type="match status" value="1"/>
</dbReference>
<reference evidence="7 8" key="1">
    <citation type="journal article" date="2004" name="Science">
        <title>The genome of the diatom Thalassiosira pseudonana: ecology, evolution, and metabolism.</title>
        <authorList>
            <person name="Armbrust E.V."/>
            <person name="Berges J.A."/>
            <person name="Bowler C."/>
            <person name="Green B.R."/>
            <person name="Martinez D."/>
            <person name="Putnam N.H."/>
            <person name="Zhou S."/>
            <person name="Allen A.E."/>
            <person name="Apt K.E."/>
            <person name="Bechner M."/>
            <person name="Brzezinski M.A."/>
            <person name="Chaal B.K."/>
            <person name="Chiovitti A."/>
            <person name="Davis A.K."/>
            <person name="Demarest M.S."/>
            <person name="Detter J.C."/>
            <person name="Glavina T."/>
            <person name="Goodstein D."/>
            <person name="Hadi M.Z."/>
            <person name="Hellsten U."/>
            <person name="Hildebrand M."/>
            <person name="Jenkins B.D."/>
            <person name="Jurka J."/>
            <person name="Kapitonov V.V."/>
            <person name="Kroger N."/>
            <person name="Lau W.W."/>
            <person name="Lane T.W."/>
            <person name="Larimer F.W."/>
            <person name="Lippmeier J.C."/>
            <person name="Lucas S."/>
            <person name="Medina M."/>
            <person name="Montsant A."/>
            <person name="Obornik M."/>
            <person name="Parker M.S."/>
            <person name="Palenik B."/>
            <person name="Pazour G.J."/>
            <person name="Richardson P.M."/>
            <person name="Rynearson T.A."/>
            <person name="Saito M.A."/>
            <person name="Schwartz D.C."/>
            <person name="Thamatrakoln K."/>
            <person name="Valentin K."/>
            <person name="Vardi A."/>
            <person name="Wilkerson F.P."/>
            <person name="Rokhsar D.S."/>
        </authorList>
    </citation>
    <scope>NUCLEOTIDE SEQUENCE [LARGE SCALE GENOMIC DNA]</scope>
    <source>
        <strain evidence="7 8">CCMP1335</strain>
    </source>
</reference>
<name>B8BRH2_THAPS</name>
<dbReference type="SMR" id="B8BRH2"/>
<sequence length="782" mass="84518">MSTANAMDKLSDGCIKAISFSQDASHNLGVSTLENEMLLVGMVRSAGADDIEARKILTSFGISPDGSLKAAETVLIKRGVADINNSKSGEGLPPLPFSDSVKKTLSEAVSIADRMGSGAVLPGHVLLAVLEYDDRYSVATEDAEKCAGLAVLQKTAESSPVTLIVVGGNEGMSTPTLDKVGIDLTEMAREGRLDAVYGRENEIRMCLRTLGRRRKSNPCLIGEAGVGKTAIAEGVAQCLAESLPPLPPCPRALQGFRVVSVDMASLVAGMKFRGDFEERIQNLIKEASSTPTILFIDELHTLIGAGGGGGDGGMSAANLMKPALARGEIRVIGATTISEYRQYIEKDGALERRFQPILVNEPTVDEAIEILTAVTPRYEEFHGVRYTPFAIDAAVRLAERYINDRFLPDKAIDLLDEAGSMVKLADDGEEDDLPDDFFVVTDDNVATVVSEISGIPVGKLDRDEKAKLMRLEADIAKRVKGQDPAVNSVARAIRRARSGLRDQTKPVATFLFCGPTGVGKTELCKALAQTYYGREKDIIRIDMSEYMERFSVSRLVGAPPGYVGYDEGGQLTEAIRRKPHSVVLFDELEKAHEDVLNVLLQILDEGSLTDGKGRTVSFKNCIFVMTSNIGSQEILKLSRGENPTAEAGSSAGMTMEGAVKNELEKKMKPEFLNRIDEIVVFKPLEDDVLISIAMNILDETMKRAASEQDMAVTCTQSLMATVANEGAFSAAQFGARPMRRAAKRFLEDTLSEAIMREFLSEGDEVIVDMANESEARGFTGDS</sequence>
<dbReference type="InterPro" id="IPR003959">
    <property type="entry name" value="ATPase_AAA_core"/>
</dbReference>
<dbReference type="Pfam" id="PF10431">
    <property type="entry name" value="ClpB_D2-small"/>
    <property type="match status" value="1"/>
</dbReference>
<dbReference type="Gene3D" id="1.10.8.60">
    <property type="match status" value="2"/>
</dbReference>
<proteinExistence type="predicted"/>
<reference evidence="7 8" key="2">
    <citation type="journal article" date="2008" name="Nature">
        <title>The Phaeodactylum genome reveals the evolutionary history of diatom genomes.</title>
        <authorList>
            <person name="Bowler C."/>
            <person name="Allen A.E."/>
            <person name="Badger J.H."/>
            <person name="Grimwood J."/>
            <person name="Jabbari K."/>
            <person name="Kuo A."/>
            <person name="Maheswari U."/>
            <person name="Martens C."/>
            <person name="Maumus F."/>
            <person name="Otillar R.P."/>
            <person name="Rayko E."/>
            <person name="Salamov A."/>
            <person name="Vandepoele K."/>
            <person name="Beszteri B."/>
            <person name="Gruber A."/>
            <person name="Heijde M."/>
            <person name="Katinka M."/>
            <person name="Mock T."/>
            <person name="Valentin K."/>
            <person name="Verret F."/>
            <person name="Berges J.A."/>
            <person name="Brownlee C."/>
            <person name="Cadoret J.P."/>
            <person name="Chiovitti A."/>
            <person name="Choi C.J."/>
            <person name="Coesel S."/>
            <person name="De Martino A."/>
            <person name="Detter J.C."/>
            <person name="Durkin C."/>
            <person name="Falciatore A."/>
            <person name="Fournet J."/>
            <person name="Haruta M."/>
            <person name="Huysman M.J."/>
            <person name="Jenkins B.D."/>
            <person name="Jiroutova K."/>
            <person name="Jorgensen R.E."/>
            <person name="Joubert Y."/>
            <person name="Kaplan A."/>
            <person name="Kroger N."/>
            <person name="Kroth P.G."/>
            <person name="La Roche J."/>
            <person name="Lindquist E."/>
            <person name="Lommer M."/>
            <person name="Martin-Jezequel V."/>
            <person name="Lopez P.J."/>
            <person name="Lucas S."/>
            <person name="Mangogna M."/>
            <person name="McGinnis K."/>
            <person name="Medlin L.K."/>
            <person name="Montsant A."/>
            <person name="Oudot-Le Secq M.P."/>
            <person name="Napoli C."/>
            <person name="Obornik M."/>
            <person name="Parker M.S."/>
            <person name="Petit J.L."/>
            <person name="Porcel B.M."/>
            <person name="Poulsen N."/>
            <person name="Robison M."/>
            <person name="Rychlewski L."/>
            <person name="Rynearson T.A."/>
            <person name="Schmutz J."/>
            <person name="Shapiro H."/>
            <person name="Siaut M."/>
            <person name="Stanley M."/>
            <person name="Sussman M.R."/>
            <person name="Taylor A.R."/>
            <person name="Vardi A."/>
            <person name="von Dassow P."/>
            <person name="Vyverman W."/>
            <person name="Willis A."/>
            <person name="Wyrwicz L.S."/>
            <person name="Rokhsar D.S."/>
            <person name="Weissenbach J."/>
            <person name="Armbrust E.V."/>
            <person name="Green B.R."/>
            <person name="Van de Peer Y."/>
            <person name="Grigoriev I.V."/>
        </authorList>
    </citation>
    <scope>NUCLEOTIDE SEQUENCE [LARGE SCALE GENOMIC DNA]</scope>
    <source>
        <strain evidence="7 8">CCMP1335</strain>
    </source>
</reference>
<dbReference type="STRING" id="35128.B8BRH2"/>
<dbReference type="GO" id="GO:0016887">
    <property type="term" value="F:ATP hydrolysis activity"/>
    <property type="evidence" value="ECO:0000318"/>
    <property type="project" value="GO_Central"/>
</dbReference>
<dbReference type="GO" id="GO:0005737">
    <property type="term" value="C:cytoplasm"/>
    <property type="evidence" value="ECO:0000318"/>
    <property type="project" value="GO_Central"/>
</dbReference>
<dbReference type="FunFam" id="3.40.50.300:FF:000025">
    <property type="entry name" value="ATP-dependent Clp protease subunit"/>
    <property type="match status" value="1"/>
</dbReference>
<dbReference type="OMA" id="YDKSMGA"/>
<dbReference type="PANTHER" id="PTHR11638">
    <property type="entry name" value="ATP-DEPENDENT CLP PROTEASE"/>
    <property type="match status" value="1"/>
</dbReference>
<dbReference type="InterPro" id="IPR027417">
    <property type="entry name" value="P-loop_NTPase"/>
</dbReference>
<dbReference type="GeneID" id="7443165"/>
<dbReference type="RefSeq" id="XP_002286314.1">
    <property type="nucleotide sequence ID" value="XM_002286278.1"/>
</dbReference>
<dbReference type="SUPFAM" id="SSF52540">
    <property type="entry name" value="P-loop containing nucleoside triphosphate hydrolases"/>
    <property type="match status" value="2"/>
</dbReference>
<dbReference type="Proteomes" id="UP000001449">
    <property type="component" value="Chromosome 1"/>
</dbReference>
<feature type="domain" description="AAA+ ATPase" evidence="5">
    <location>
        <begin position="214"/>
        <end position="365"/>
    </location>
</feature>
<organism evidence="7 8">
    <name type="scientific">Thalassiosira pseudonana</name>
    <name type="common">Marine diatom</name>
    <name type="synonym">Cyclotella nana</name>
    <dbReference type="NCBI Taxonomy" id="35128"/>
    <lineage>
        <taxon>Eukaryota</taxon>
        <taxon>Sar</taxon>
        <taxon>Stramenopiles</taxon>
        <taxon>Ochrophyta</taxon>
        <taxon>Bacillariophyta</taxon>
        <taxon>Coscinodiscophyceae</taxon>
        <taxon>Thalassiosirophycidae</taxon>
        <taxon>Thalassiosirales</taxon>
        <taxon>Thalassiosiraceae</taxon>
        <taxon>Thalassiosira</taxon>
    </lineage>
</organism>
<keyword evidence="8" id="KW-1185">Reference proteome</keyword>
<feature type="domain" description="Clp ATPase C-terminal" evidence="6">
    <location>
        <begin position="684"/>
        <end position="778"/>
    </location>
</feature>
<dbReference type="InterPro" id="IPR019489">
    <property type="entry name" value="Clp_ATPase_C"/>
</dbReference>
<dbReference type="PANTHER" id="PTHR11638:SF18">
    <property type="entry name" value="HEAT SHOCK PROTEIN 104"/>
    <property type="match status" value="1"/>
</dbReference>
<dbReference type="Pfam" id="PF17871">
    <property type="entry name" value="AAA_lid_9"/>
    <property type="match status" value="1"/>
</dbReference>
<dbReference type="PRINTS" id="PR00300">
    <property type="entry name" value="CLPPROTEASEA"/>
</dbReference>
<dbReference type="CDD" id="cd19499">
    <property type="entry name" value="RecA-like_ClpB_Hsp104-like"/>
    <property type="match status" value="1"/>
</dbReference>
<dbReference type="SMART" id="SM00382">
    <property type="entry name" value="AAA"/>
    <property type="match status" value="2"/>
</dbReference>
<keyword evidence="2" id="KW-0547">Nucleotide-binding</keyword>
<dbReference type="HOGENOM" id="CLU_005070_4_1_1"/>
<keyword evidence="4" id="KW-0143">Chaperone</keyword>
<gene>
    <name evidence="7" type="primary">CLPC2</name>
    <name evidence="7" type="ORF">THAPSDRAFT_30851</name>
</gene>
<protein>
    <submittedName>
        <fullName evidence="7">Member of the clp superfamily, regulatory gamma subunit</fullName>
    </submittedName>
</protein>
<dbReference type="Gene3D" id="3.40.50.300">
    <property type="entry name" value="P-loop containing nucleotide triphosphate hydrolases"/>
    <property type="match status" value="2"/>
</dbReference>
<dbReference type="InterPro" id="IPR050130">
    <property type="entry name" value="ClpA_ClpB"/>
</dbReference>
<dbReference type="EMBL" id="CM000638">
    <property type="protein sequence ID" value="EED95955.1"/>
    <property type="molecule type" value="Genomic_DNA"/>
</dbReference>